<dbReference type="Proteomes" id="UP000198742">
    <property type="component" value="Unassembled WGS sequence"/>
</dbReference>
<dbReference type="EMBL" id="FNRT01000002">
    <property type="protein sequence ID" value="SED29365.1"/>
    <property type="molecule type" value="Genomic_DNA"/>
</dbReference>
<dbReference type="AlphaFoldDB" id="A0A1H4ZHR1"/>
<dbReference type="NCBIfam" id="TIGR02734">
    <property type="entry name" value="crtI_fam"/>
    <property type="match status" value="1"/>
</dbReference>
<dbReference type="STRING" id="402596.SAMN04489844_4114"/>
<organism evidence="6 7">
    <name type="scientific">Nocardioides exalbidus</name>
    <dbReference type="NCBI Taxonomy" id="402596"/>
    <lineage>
        <taxon>Bacteria</taxon>
        <taxon>Bacillati</taxon>
        <taxon>Actinomycetota</taxon>
        <taxon>Actinomycetes</taxon>
        <taxon>Propionibacteriales</taxon>
        <taxon>Nocardioidaceae</taxon>
        <taxon>Nocardioides</taxon>
    </lineage>
</organism>
<evidence type="ECO:0000256" key="4">
    <source>
        <dbReference type="RuleBase" id="RU362075"/>
    </source>
</evidence>
<proteinExistence type="inferred from homology"/>
<dbReference type="Pfam" id="PF01593">
    <property type="entry name" value="Amino_oxidase"/>
    <property type="match status" value="1"/>
</dbReference>
<accession>A0A1H4ZHR1</accession>
<evidence type="ECO:0000256" key="3">
    <source>
        <dbReference type="ARBA" id="ARBA00023002"/>
    </source>
</evidence>
<comment type="similarity">
    <text evidence="4">Belongs to the carotenoid/retinoid oxidoreductase family.</text>
</comment>
<dbReference type="GO" id="GO:0016117">
    <property type="term" value="P:carotenoid biosynthetic process"/>
    <property type="evidence" value="ECO:0007669"/>
    <property type="project" value="UniProtKB-KW"/>
</dbReference>
<dbReference type="RefSeq" id="WP_217630409.1">
    <property type="nucleotide sequence ID" value="NZ_FNRT01000002.1"/>
</dbReference>
<keyword evidence="2 4" id="KW-0125">Carotenoid biosynthesis</keyword>
<evidence type="ECO:0000256" key="1">
    <source>
        <dbReference type="ARBA" id="ARBA00004829"/>
    </source>
</evidence>
<evidence type="ECO:0000256" key="2">
    <source>
        <dbReference type="ARBA" id="ARBA00022746"/>
    </source>
</evidence>
<keyword evidence="3 4" id="KW-0560">Oxidoreductase</keyword>
<gene>
    <name evidence="6" type="ORF">SAMN04489844_4114</name>
</gene>
<evidence type="ECO:0000259" key="5">
    <source>
        <dbReference type="Pfam" id="PF01593"/>
    </source>
</evidence>
<dbReference type="PANTHER" id="PTHR43734">
    <property type="entry name" value="PHYTOENE DESATURASE"/>
    <property type="match status" value="1"/>
</dbReference>
<dbReference type="InterPro" id="IPR014105">
    <property type="entry name" value="Carotenoid/retinoid_OxRdtase"/>
</dbReference>
<keyword evidence="7" id="KW-1185">Reference proteome</keyword>
<dbReference type="PANTHER" id="PTHR43734:SF1">
    <property type="entry name" value="PHYTOENE DESATURASE"/>
    <property type="match status" value="1"/>
</dbReference>
<dbReference type="InterPro" id="IPR002937">
    <property type="entry name" value="Amino_oxidase"/>
</dbReference>
<evidence type="ECO:0000313" key="7">
    <source>
        <dbReference type="Proteomes" id="UP000198742"/>
    </source>
</evidence>
<name>A0A1H4ZHR1_9ACTN</name>
<dbReference type="InterPro" id="IPR036188">
    <property type="entry name" value="FAD/NAD-bd_sf"/>
</dbReference>
<evidence type="ECO:0000313" key="6">
    <source>
        <dbReference type="EMBL" id="SED29365.1"/>
    </source>
</evidence>
<reference evidence="7" key="1">
    <citation type="submission" date="2016-10" db="EMBL/GenBank/DDBJ databases">
        <authorList>
            <person name="Varghese N."/>
            <person name="Submissions S."/>
        </authorList>
    </citation>
    <scope>NUCLEOTIDE SEQUENCE [LARGE SCALE GENOMIC DNA]</scope>
    <source>
        <strain evidence="7">DSM 22017</strain>
    </source>
</reference>
<dbReference type="Gene3D" id="3.50.50.60">
    <property type="entry name" value="FAD/NAD(P)-binding domain"/>
    <property type="match status" value="2"/>
</dbReference>
<dbReference type="GO" id="GO:0016491">
    <property type="term" value="F:oxidoreductase activity"/>
    <property type="evidence" value="ECO:0007669"/>
    <property type="project" value="UniProtKB-KW"/>
</dbReference>
<feature type="domain" description="Amine oxidase" evidence="5">
    <location>
        <begin position="35"/>
        <end position="525"/>
    </location>
</feature>
<sequence>MTIRLPERMADVVSRRNAPAGAGGPRHVVVVGGGVAGLATAALLASRGHQVDLLEKNADLGGRVGSVERDGYRFDTGASWWLMPEVFEHFFELLGTTVAAELELTVLDPSYRVFFEGHPHPVDLRPDREHNRALFESIEPGAGDAFDAYLRSAEDTYDMALRRFLYTSFDSPGAFLHPDVLRRAPRLGRLLTRSLEKHVAASFRDNRLRQVLGYPAVFLGSSPDRTPSMYHLMSRLDLGDQVLYPQGGFTRLVEVLASLARRHGARLHTGTEVTRILTRSDARGRARVAGVEHTRADEGTSTVTADLVVGAADLHHLETALVDPEHRTHPEPAWKKRSPGPGAVLALLGVEGRLPQLPHHSLFFTADWAQNFGDIFGSRARVPDPASIYVCKPSETDPTVAPEGCENLFVLVPVPADPGIGHGGDDGGGSPAVEQAADRAIDQVAAWAGIPDLRDRIRVRRTIGPRDFETGYHAWRGGALGLEHTLRQSAFLRPGNASAKVDGLLYAGSTTVPGVGLPMCLISAELVLKRVTGDLSSLPVPPRTVP</sequence>
<comment type="pathway">
    <text evidence="1 4">Carotenoid biosynthesis.</text>
</comment>
<protein>
    <submittedName>
        <fullName evidence="6">Phytoene desaturase</fullName>
    </submittedName>
</protein>
<dbReference type="SUPFAM" id="SSF51905">
    <property type="entry name" value="FAD/NAD(P)-binding domain"/>
    <property type="match status" value="1"/>
</dbReference>